<dbReference type="InterPro" id="IPR005467">
    <property type="entry name" value="His_kinase_dom"/>
</dbReference>
<evidence type="ECO:0000256" key="12">
    <source>
        <dbReference type="ARBA" id="ARBA00023012"/>
    </source>
</evidence>
<comment type="catalytic activity">
    <reaction evidence="1">
        <text>ATP + protein L-histidine = ADP + protein N-phospho-L-histidine.</text>
        <dbReference type="EC" id="2.7.13.3"/>
    </reaction>
</comment>
<sequence>MIEKLRRKFILVTMAIVFLVMLVVLVALNATNYFHTAERADEILSVLAGNGGKFPDEEFSGKAFESGSIPPNQAVSIETPFETRYFTAITNSNRQIIQIDTTKIRSVDSEAGQIYAEDVLASNKTKGYLDDFRYKVVEKEDGTFLLLFVDSQRELQTMRAFLQNSLSIGLISLVFIFLLVFYFSKKIIKPVQESIDRQKQFITDMGHEIKTPLAIISANNDVQQMLNGDTEWTKSTGKQIHRLNGLMESMLQLTQMEEETYQPKIEPINFSQVLREACEPYILIGEKKNVTVSLDIQPNIIIQSERDAINKLCSLLMDNANKYVREPGTIQVRLDSHQHKIRLIISNTVSEMPQNFNRLFDRFYREDQARKHTAGGYGIGLSLAAAIVESYHGQIQASPLNEETIAFEVVLPLK</sequence>
<evidence type="ECO:0000256" key="1">
    <source>
        <dbReference type="ARBA" id="ARBA00000085"/>
    </source>
</evidence>
<evidence type="ECO:0000259" key="15">
    <source>
        <dbReference type="PROSITE" id="PS50109"/>
    </source>
</evidence>
<keyword evidence="10" id="KW-0067">ATP-binding</keyword>
<dbReference type="AlphaFoldDB" id="A0A1H0ZKA1"/>
<dbReference type="OrthoDB" id="9813151at2"/>
<dbReference type="Gene3D" id="1.10.287.130">
    <property type="match status" value="1"/>
</dbReference>
<evidence type="ECO:0000256" key="2">
    <source>
        <dbReference type="ARBA" id="ARBA00004651"/>
    </source>
</evidence>
<dbReference type="EMBL" id="FNJW01000008">
    <property type="protein sequence ID" value="SDQ27641.1"/>
    <property type="molecule type" value="Genomic_DNA"/>
</dbReference>
<accession>A0A1H0ZKA1</accession>
<dbReference type="EC" id="2.7.13.3" evidence="3"/>
<evidence type="ECO:0000256" key="7">
    <source>
        <dbReference type="ARBA" id="ARBA00022692"/>
    </source>
</evidence>
<evidence type="ECO:0000256" key="4">
    <source>
        <dbReference type="ARBA" id="ARBA00022475"/>
    </source>
</evidence>
<dbReference type="InterPro" id="IPR036097">
    <property type="entry name" value="HisK_dim/P_sf"/>
</dbReference>
<evidence type="ECO:0000256" key="11">
    <source>
        <dbReference type="ARBA" id="ARBA00022989"/>
    </source>
</evidence>
<keyword evidence="17" id="KW-1185">Reference proteome</keyword>
<evidence type="ECO:0000256" key="13">
    <source>
        <dbReference type="ARBA" id="ARBA00023136"/>
    </source>
</evidence>
<comment type="subcellular location">
    <subcellularLocation>
        <location evidence="2">Cell membrane</location>
        <topology evidence="2">Multi-pass membrane protein</topology>
    </subcellularLocation>
</comment>
<dbReference type="Gene3D" id="3.30.565.10">
    <property type="entry name" value="Histidine kinase-like ATPase, C-terminal domain"/>
    <property type="match status" value="1"/>
</dbReference>
<evidence type="ECO:0000256" key="6">
    <source>
        <dbReference type="ARBA" id="ARBA00022679"/>
    </source>
</evidence>
<dbReference type="SUPFAM" id="SSF47384">
    <property type="entry name" value="Homodimeric domain of signal transducing histidine kinase"/>
    <property type="match status" value="1"/>
</dbReference>
<dbReference type="PROSITE" id="PS50109">
    <property type="entry name" value="HIS_KIN"/>
    <property type="match status" value="1"/>
</dbReference>
<dbReference type="PANTHER" id="PTHR45528:SF1">
    <property type="entry name" value="SENSOR HISTIDINE KINASE CPXA"/>
    <property type="match status" value="1"/>
</dbReference>
<evidence type="ECO:0000313" key="16">
    <source>
        <dbReference type="EMBL" id="SDQ27641.1"/>
    </source>
</evidence>
<evidence type="ECO:0000256" key="10">
    <source>
        <dbReference type="ARBA" id="ARBA00022840"/>
    </source>
</evidence>
<evidence type="ECO:0000313" key="17">
    <source>
        <dbReference type="Proteomes" id="UP000199481"/>
    </source>
</evidence>
<evidence type="ECO:0000256" key="14">
    <source>
        <dbReference type="SAM" id="Phobius"/>
    </source>
</evidence>
<dbReference type="GO" id="GO:0005886">
    <property type="term" value="C:plasma membrane"/>
    <property type="evidence" value="ECO:0007669"/>
    <property type="project" value="UniProtKB-SubCell"/>
</dbReference>
<feature type="transmembrane region" description="Helical" evidence="14">
    <location>
        <begin position="9"/>
        <end position="28"/>
    </location>
</feature>
<reference evidence="17" key="1">
    <citation type="submission" date="2016-10" db="EMBL/GenBank/DDBJ databases">
        <authorList>
            <person name="Varghese N."/>
            <person name="Submissions S."/>
        </authorList>
    </citation>
    <scope>NUCLEOTIDE SEQUENCE [LARGE SCALE GENOMIC DNA]</scope>
    <source>
        <strain evidence="17">MPL-11</strain>
    </source>
</reference>
<keyword evidence="8" id="KW-0547">Nucleotide-binding</keyword>
<keyword evidence="11 14" id="KW-1133">Transmembrane helix</keyword>
<keyword evidence="12" id="KW-0902">Two-component regulatory system</keyword>
<feature type="domain" description="Histidine kinase" evidence="15">
    <location>
        <begin position="204"/>
        <end position="414"/>
    </location>
</feature>
<keyword evidence="13 14" id="KW-0472">Membrane</keyword>
<keyword evidence="4" id="KW-1003">Cell membrane</keyword>
<dbReference type="GO" id="GO:0005524">
    <property type="term" value="F:ATP binding"/>
    <property type="evidence" value="ECO:0007669"/>
    <property type="project" value="UniProtKB-KW"/>
</dbReference>
<dbReference type="Pfam" id="PF00512">
    <property type="entry name" value="HisKA"/>
    <property type="match status" value="1"/>
</dbReference>
<keyword evidence="9 16" id="KW-0418">Kinase</keyword>
<dbReference type="InterPro" id="IPR050398">
    <property type="entry name" value="HssS/ArlS-like"/>
</dbReference>
<dbReference type="RefSeq" id="WP_089976864.1">
    <property type="nucleotide sequence ID" value="NZ_FNJW01000008.1"/>
</dbReference>
<dbReference type="PANTHER" id="PTHR45528">
    <property type="entry name" value="SENSOR HISTIDINE KINASE CPXA"/>
    <property type="match status" value="1"/>
</dbReference>
<dbReference type="InterPro" id="IPR003661">
    <property type="entry name" value="HisK_dim/P_dom"/>
</dbReference>
<dbReference type="CDD" id="cd00082">
    <property type="entry name" value="HisKA"/>
    <property type="match status" value="1"/>
</dbReference>
<dbReference type="InterPro" id="IPR004358">
    <property type="entry name" value="Sig_transdc_His_kin-like_C"/>
</dbReference>
<dbReference type="GO" id="GO:0000155">
    <property type="term" value="F:phosphorelay sensor kinase activity"/>
    <property type="evidence" value="ECO:0007669"/>
    <property type="project" value="InterPro"/>
</dbReference>
<keyword evidence="5" id="KW-0597">Phosphoprotein</keyword>
<feature type="transmembrane region" description="Helical" evidence="14">
    <location>
        <begin position="161"/>
        <end position="183"/>
    </location>
</feature>
<evidence type="ECO:0000256" key="9">
    <source>
        <dbReference type="ARBA" id="ARBA00022777"/>
    </source>
</evidence>
<dbReference type="InterPro" id="IPR003594">
    <property type="entry name" value="HATPase_dom"/>
</dbReference>
<dbReference type="SMART" id="SM00387">
    <property type="entry name" value="HATPase_c"/>
    <property type="match status" value="1"/>
</dbReference>
<evidence type="ECO:0000256" key="5">
    <source>
        <dbReference type="ARBA" id="ARBA00022553"/>
    </source>
</evidence>
<keyword evidence="7 14" id="KW-0812">Transmembrane</keyword>
<dbReference type="Pfam" id="PF02518">
    <property type="entry name" value="HATPase_c"/>
    <property type="match status" value="1"/>
</dbReference>
<dbReference type="SUPFAM" id="SSF55874">
    <property type="entry name" value="ATPase domain of HSP90 chaperone/DNA topoisomerase II/histidine kinase"/>
    <property type="match status" value="1"/>
</dbReference>
<evidence type="ECO:0000256" key="8">
    <source>
        <dbReference type="ARBA" id="ARBA00022741"/>
    </source>
</evidence>
<dbReference type="PRINTS" id="PR00344">
    <property type="entry name" value="BCTRLSENSOR"/>
</dbReference>
<gene>
    <name evidence="16" type="ORF">SAMN04487752_1560</name>
</gene>
<proteinExistence type="predicted"/>
<dbReference type="SMART" id="SM00388">
    <property type="entry name" value="HisKA"/>
    <property type="match status" value="1"/>
</dbReference>
<name>A0A1H0ZKA1_9LACT</name>
<dbReference type="InterPro" id="IPR036890">
    <property type="entry name" value="HATPase_C_sf"/>
</dbReference>
<evidence type="ECO:0000256" key="3">
    <source>
        <dbReference type="ARBA" id="ARBA00012438"/>
    </source>
</evidence>
<keyword evidence="6" id="KW-0808">Transferase</keyword>
<dbReference type="Proteomes" id="UP000199481">
    <property type="component" value="Unassembled WGS sequence"/>
</dbReference>
<organism evidence="16 17">
    <name type="scientific">Carnobacterium viridans</name>
    <dbReference type="NCBI Taxonomy" id="174587"/>
    <lineage>
        <taxon>Bacteria</taxon>
        <taxon>Bacillati</taxon>
        <taxon>Bacillota</taxon>
        <taxon>Bacilli</taxon>
        <taxon>Lactobacillales</taxon>
        <taxon>Carnobacteriaceae</taxon>
        <taxon>Carnobacterium</taxon>
    </lineage>
</organism>
<protein>
    <recommendedName>
        <fullName evidence="3">histidine kinase</fullName>
        <ecNumber evidence="3">2.7.13.3</ecNumber>
    </recommendedName>
</protein>